<feature type="compositionally biased region" description="Basic and acidic residues" evidence="1">
    <location>
        <begin position="169"/>
        <end position="217"/>
    </location>
</feature>
<dbReference type="EMBL" id="KN831772">
    <property type="protein sequence ID" value="KIM45173.1"/>
    <property type="molecule type" value="Genomic_DNA"/>
</dbReference>
<feature type="compositionally biased region" description="Low complexity" evidence="1">
    <location>
        <begin position="412"/>
        <end position="431"/>
    </location>
</feature>
<dbReference type="STRING" id="686832.A0A0C2Y5S3"/>
<organism evidence="2 3">
    <name type="scientific">Hebeloma cylindrosporum</name>
    <dbReference type="NCBI Taxonomy" id="76867"/>
    <lineage>
        <taxon>Eukaryota</taxon>
        <taxon>Fungi</taxon>
        <taxon>Dikarya</taxon>
        <taxon>Basidiomycota</taxon>
        <taxon>Agaricomycotina</taxon>
        <taxon>Agaricomycetes</taxon>
        <taxon>Agaricomycetidae</taxon>
        <taxon>Agaricales</taxon>
        <taxon>Agaricineae</taxon>
        <taxon>Hymenogastraceae</taxon>
        <taxon>Hebeloma</taxon>
    </lineage>
</organism>
<feature type="compositionally biased region" description="Basic and acidic residues" evidence="1">
    <location>
        <begin position="228"/>
        <end position="239"/>
    </location>
</feature>
<feature type="region of interest" description="Disordered" evidence="1">
    <location>
        <begin position="156"/>
        <end position="239"/>
    </location>
</feature>
<gene>
    <name evidence="2" type="ORF">M413DRAFT_333398</name>
</gene>
<feature type="compositionally biased region" description="Low complexity" evidence="1">
    <location>
        <begin position="218"/>
        <end position="227"/>
    </location>
</feature>
<proteinExistence type="predicted"/>
<dbReference type="OrthoDB" id="3262547at2759"/>
<evidence type="ECO:0000313" key="3">
    <source>
        <dbReference type="Proteomes" id="UP000053424"/>
    </source>
</evidence>
<feature type="region of interest" description="Disordered" evidence="1">
    <location>
        <begin position="409"/>
        <end position="431"/>
    </location>
</feature>
<feature type="compositionally biased region" description="Polar residues" evidence="1">
    <location>
        <begin position="309"/>
        <end position="322"/>
    </location>
</feature>
<sequence length="510" mass="56208">MASLSDHIDRFNKNTRSITSTASQIAQQHSAFPGTFTRAVLSTHLGDLIRDIDPSELGLFRLVDNPASNTYDKGGRTPQDHELKRTEFSGATPLRKHTLHRDELKPEVYAHAALKYIDQYDPVRPMPRAYDQIVAILSRVNALRASIATLTADLEETRKAPEKAPPTKTRVEEEERRIKDLQARVAELSKLKDNSTKKRITAKREPTTEPREQRAELPKSPLSPSSPQEEKFWGARGEPSRTLRFSENLLDEEVNLGDMSTASFGSPLATPLPSLKVLGNIDLPDDPTITQFANFNNNIISDDREGTQPIDSQDSRLSSPDTSRPVLLDISPAQSPCPTDRAESKEDADVFTAEMPTAKKKKIKVNIEVERIISKIWSTVGDIFIPPNRTGVTNPLSVNETIAYLQQLSEQSAQPDSPIASSASSTSAEGSNLPTFQQIQYAHLLTMLLSASPHYSMPLNKVKENLAIKAKGSSGAGGGQGTTRVLFGCVAKRLVKIDRGGREQIVKFDI</sequence>
<reference evidence="2 3" key="1">
    <citation type="submission" date="2014-04" db="EMBL/GenBank/DDBJ databases">
        <authorList>
            <consortium name="DOE Joint Genome Institute"/>
            <person name="Kuo A."/>
            <person name="Gay G."/>
            <person name="Dore J."/>
            <person name="Kohler A."/>
            <person name="Nagy L.G."/>
            <person name="Floudas D."/>
            <person name="Copeland A."/>
            <person name="Barry K.W."/>
            <person name="Cichocki N."/>
            <person name="Veneault-Fourrey C."/>
            <person name="LaButti K."/>
            <person name="Lindquist E.A."/>
            <person name="Lipzen A."/>
            <person name="Lundell T."/>
            <person name="Morin E."/>
            <person name="Murat C."/>
            <person name="Sun H."/>
            <person name="Tunlid A."/>
            <person name="Henrissat B."/>
            <person name="Grigoriev I.V."/>
            <person name="Hibbett D.S."/>
            <person name="Martin F."/>
            <person name="Nordberg H.P."/>
            <person name="Cantor M.N."/>
            <person name="Hua S.X."/>
        </authorList>
    </citation>
    <scope>NUCLEOTIDE SEQUENCE [LARGE SCALE GENOMIC DNA]</scope>
    <source>
        <strain evidence="3">h7</strain>
    </source>
</reference>
<dbReference type="AlphaFoldDB" id="A0A0C2Y5S3"/>
<evidence type="ECO:0000313" key="2">
    <source>
        <dbReference type="EMBL" id="KIM45173.1"/>
    </source>
</evidence>
<accession>A0A0C2Y5S3</accession>
<reference evidence="3" key="2">
    <citation type="submission" date="2015-01" db="EMBL/GenBank/DDBJ databases">
        <title>Evolutionary Origins and Diversification of the Mycorrhizal Mutualists.</title>
        <authorList>
            <consortium name="DOE Joint Genome Institute"/>
            <consortium name="Mycorrhizal Genomics Consortium"/>
            <person name="Kohler A."/>
            <person name="Kuo A."/>
            <person name="Nagy L.G."/>
            <person name="Floudas D."/>
            <person name="Copeland A."/>
            <person name="Barry K.W."/>
            <person name="Cichocki N."/>
            <person name="Veneault-Fourrey C."/>
            <person name="LaButti K."/>
            <person name="Lindquist E.A."/>
            <person name="Lipzen A."/>
            <person name="Lundell T."/>
            <person name="Morin E."/>
            <person name="Murat C."/>
            <person name="Riley R."/>
            <person name="Ohm R."/>
            <person name="Sun H."/>
            <person name="Tunlid A."/>
            <person name="Henrissat B."/>
            <person name="Grigoriev I.V."/>
            <person name="Hibbett D.S."/>
            <person name="Martin F."/>
        </authorList>
    </citation>
    <scope>NUCLEOTIDE SEQUENCE [LARGE SCALE GENOMIC DNA]</scope>
    <source>
        <strain evidence="3">h7</strain>
    </source>
</reference>
<name>A0A0C2Y5S3_HEBCY</name>
<dbReference type="Proteomes" id="UP000053424">
    <property type="component" value="Unassembled WGS sequence"/>
</dbReference>
<evidence type="ECO:0000256" key="1">
    <source>
        <dbReference type="SAM" id="MobiDB-lite"/>
    </source>
</evidence>
<keyword evidence="3" id="KW-1185">Reference proteome</keyword>
<feature type="region of interest" description="Disordered" evidence="1">
    <location>
        <begin position="300"/>
        <end position="347"/>
    </location>
</feature>
<protein>
    <submittedName>
        <fullName evidence="2">Uncharacterized protein</fullName>
    </submittedName>
</protein>
<dbReference type="HOGENOM" id="CLU_035832_0_0_1"/>